<evidence type="ECO:0000256" key="8">
    <source>
        <dbReference type="ARBA" id="ARBA00023069"/>
    </source>
</evidence>
<evidence type="ECO:0000256" key="17">
    <source>
        <dbReference type="ARBA" id="ARBA00078653"/>
    </source>
</evidence>
<keyword evidence="9 19" id="KW-0472">Membrane</keyword>
<accession>A0A9P1IVP7</accession>
<keyword evidence="6" id="KW-0552">Olfaction</keyword>
<evidence type="ECO:0000256" key="14">
    <source>
        <dbReference type="ARBA" id="ARBA00061678"/>
    </source>
</evidence>
<comment type="caution">
    <text evidence="20">The sequence shown here is derived from an EMBL/GenBank/DDBJ whole genome shotgun (WGS) entry which is preliminary data.</text>
</comment>
<feature type="transmembrane region" description="Helical" evidence="19">
    <location>
        <begin position="307"/>
        <end position="324"/>
    </location>
</feature>
<evidence type="ECO:0000313" key="21">
    <source>
        <dbReference type="Proteomes" id="UP001152747"/>
    </source>
</evidence>
<evidence type="ECO:0000256" key="7">
    <source>
        <dbReference type="ARBA" id="ARBA00022989"/>
    </source>
</evidence>
<feature type="transmembrane region" description="Helical" evidence="19">
    <location>
        <begin position="336"/>
        <end position="360"/>
    </location>
</feature>
<keyword evidence="5 19" id="KW-0812">Transmembrane</keyword>
<organism evidence="20 21">
    <name type="scientific">Caenorhabditis angaria</name>
    <dbReference type="NCBI Taxonomy" id="860376"/>
    <lineage>
        <taxon>Eukaryota</taxon>
        <taxon>Metazoa</taxon>
        <taxon>Ecdysozoa</taxon>
        <taxon>Nematoda</taxon>
        <taxon>Chromadorea</taxon>
        <taxon>Rhabditida</taxon>
        <taxon>Rhabditina</taxon>
        <taxon>Rhabditomorpha</taxon>
        <taxon>Rhabditoidea</taxon>
        <taxon>Rhabditidae</taxon>
        <taxon>Peloderinae</taxon>
        <taxon>Caenorhabditis</taxon>
    </lineage>
</organism>
<feature type="transmembrane region" description="Helical" evidence="19">
    <location>
        <begin position="426"/>
        <end position="449"/>
    </location>
</feature>
<evidence type="ECO:0000256" key="16">
    <source>
        <dbReference type="ARBA" id="ARBA00067967"/>
    </source>
</evidence>
<evidence type="ECO:0000256" key="15">
    <source>
        <dbReference type="ARBA" id="ARBA00064300"/>
    </source>
</evidence>
<dbReference type="FunFam" id="1.20.1070.10:FF:000128">
    <property type="entry name" value="Seven TM Receptor"/>
    <property type="match status" value="2"/>
</dbReference>
<protein>
    <recommendedName>
        <fullName evidence="16">Serpentine receptor class r-10</fullName>
    </recommendedName>
    <alternativeName>
        <fullName evidence="17">Odorant response abnormal protein 10</fullName>
    </alternativeName>
    <alternativeName>
        <fullName evidence="18">Olfactory receptor 10</fullName>
    </alternativeName>
</protein>
<dbReference type="OrthoDB" id="5783895at2759"/>
<proteinExistence type="inferred from homology"/>
<evidence type="ECO:0000256" key="4">
    <source>
        <dbReference type="ARBA" id="ARBA00022606"/>
    </source>
</evidence>
<evidence type="ECO:0000256" key="12">
    <source>
        <dbReference type="ARBA" id="ARBA00023273"/>
    </source>
</evidence>
<evidence type="ECO:0000256" key="2">
    <source>
        <dbReference type="ARBA" id="ARBA00022475"/>
    </source>
</evidence>
<dbReference type="GO" id="GO:0007608">
    <property type="term" value="P:sensory perception of smell"/>
    <property type="evidence" value="ECO:0007669"/>
    <property type="project" value="UniProtKB-KW"/>
</dbReference>
<evidence type="ECO:0000256" key="5">
    <source>
        <dbReference type="ARBA" id="ARBA00022692"/>
    </source>
</evidence>
<feature type="transmembrane region" description="Helical" evidence="19">
    <location>
        <begin position="162"/>
        <end position="188"/>
    </location>
</feature>
<dbReference type="PANTHER" id="PTHR45907">
    <property type="entry name" value="SERPENTINE RECEPTOR, CLASS J"/>
    <property type="match status" value="1"/>
</dbReference>
<dbReference type="AlphaFoldDB" id="A0A9P1IVP7"/>
<evidence type="ECO:0000256" key="6">
    <source>
        <dbReference type="ARBA" id="ARBA00022725"/>
    </source>
</evidence>
<evidence type="ECO:0000256" key="13">
    <source>
        <dbReference type="ARBA" id="ARBA00054965"/>
    </source>
</evidence>
<evidence type="ECO:0000256" key="9">
    <source>
        <dbReference type="ARBA" id="ARBA00023136"/>
    </source>
</evidence>
<keyword evidence="21" id="KW-1185">Reference proteome</keyword>
<keyword evidence="4" id="KW-0716">Sensory transduction</keyword>
<keyword evidence="3" id="KW-0145">Chemotaxis</keyword>
<evidence type="ECO:0000256" key="10">
    <source>
        <dbReference type="ARBA" id="ARBA00023170"/>
    </source>
</evidence>
<keyword evidence="7 19" id="KW-1133">Transmembrane helix</keyword>
<feature type="transmembrane region" description="Helical" evidence="19">
    <location>
        <begin position="208"/>
        <end position="231"/>
    </location>
</feature>
<comment type="subcellular location">
    <subcellularLocation>
        <location evidence="1">Cell projection</location>
        <location evidence="1">Cilium membrane</location>
        <topology evidence="1">Multi-pass membrane protein</topology>
    </subcellularLocation>
</comment>
<keyword evidence="12" id="KW-0966">Cell projection</keyword>
<feature type="transmembrane region" description="Helical" evidence="19">
    <location>
        <begin position="492"/>
        <end position="517"/>
    </location>
</feature>
<gene>
    <name evidence="20" type="ORF">CAMP_LOCUS14546</name>
</gene>
<evidence type="ECO:0000256" key="11">
    <source>
        <dbReference type="ARBA" id="ARBA00023180"/>
    </source>
</evidence>
<feature type="transmembrane region" description="Helical" evidence="19">
    <location>
        <begin position="243"/>
        <end position="266"/>
    </location>
</feature>
<evidence type="ECO:0000256" key="3">
    <source>
        <dbReference type="ARBA" id="ARBA00022500"/>
    </source>
</evidence>
<comment type="subunit">
    <text evidence="15">Interacts with odr-4.</text>
</comment>
<comment type="similarity">
    <text evidence="14">Belongs to the nematode receptor-like protein str family.</text>
</comment>
<evidence type="ECO:0000256" key="1">
    <source>
        <dbReference type="ARBA" id="ARBA00004272"/>
    </source>
</evidence>
<feature type="transmembrane region" description="Helical" evidence="19">
    <location>
        <begin position="49"/>
        <end position="76"/>
    </location>
</feature>
<feature type="transmembrane region" description="Helical" evidence="19">
    <location>
        <begin position="574"/>
        <end position="598"/>
    </location>
</feature>
<evidence type="ECO:0000256" key="18">
    <source>
        <dbReference type="ARBA" id="ARBA00082489"/>
    </source>
</evidence>
<dbReference type="Pfam" id="PF10319">
    <property type="entry name" value="7TM_GPCR_Srj"/>
    <property type="match status" value="2"/>
</dbReference>
<keyword evidence="10" id="KW-0675">Receptor</keyword>
<dbReference type="InterPro" id="IPR019423">
    <property type="entry name" value="7TM_GPCR_serpentine_rcpt_Srj"/>
</dbReference>
<comment type="function">
    <text evidence="13">An odorant receptor which affects chemotaxis to the volatile odorant diacetyl. Specifies AWA neuronal cell fate via the odr-7 pathway.</text>
</comment>
<keyword evidence="2" id="KW-1003">Cell membrane</keyword>
<dbReference type="EMBL" id="CANHGI010000005">
    <property type="protein sequence ID" value="CAI5451909.1"/>
    <property type="molecule type" value="Genomic_DNA"/>
</dbReference>
<keyword evidence="8" id="KW-0969">Cilium</keyword>
<feature type="transmembrane region" description="Helical" evidence="19">
    <location>
        <begin position="380"/>
        <end position="406"/>
    </location>
</feature>
<evidence type="ECO:0000256" key="19">
    <source>
        <dbReference type="SAM" id="Phobius"/>
    </source>
</evidence>
<feature type="transmembrane region" description="Helical" evidence="19">
    <location>
        <begin position="537"/>
        <end position="562"/>
    </location>
</feature>
<keyword evidence="11" id="KW-0325">Glycoprotein</keyword>
<dbReference type="Proteomes" id="UP001152747">
    <property type="component" value="Unassembled WGS sequence"/>
</dbReference>
<dbReference type="GO" id="GO:0006935">
    <property type="term" value="P:chemotaxis"/>
    <property type="evidence" value="ECO:0007669"/>
    <property type="project" value="UniProtKB-KW"/>
</dbReference>
<dbReference type="GO" id="GO:0060170">
    <property type="term" value="C:ciliary membrane"/>
    <property type="evidence" value="ECO:0007669"/>
    <property type="project" value="UniProtKB-SubCell"/>
</dbReference>
<feature type="transmembrane region" description="Helical" evidence="19">
    <location>
        <begin position="7"/>
        <end position="29"/>
    </location>
</feature>
<dbReference type="PANTHER" id="PTHR45907:SF16">
    <property type="entry name" value="SERPENTINE RECEPTOR, CLASS J"/>
    <property type="match status" value="1"/>
</dbReference>
<sequence length="617" mass="71413">MGRYRYLLAMFAIFNILYSILELLTPIAIETTSTWFSVFLTDGILDNDIFLGRVFISLRCSFISLTYAILIIHFVYRYFVALGYSNSLNFFTERNVSLIVLFLSFHGLSFGGICEICLRPDDETREIMSNVFKENHDVSVYEVPMLTAVFRNSSKSLMFRSWSGMIALTLISTYAISSYIILGIKIIYKLKNTKKLSKRTIILNKELFKTLIVQTVIPIIGSFLPTFLAWYVPIFGLNVPSWYNYYVCTVPLAAFPFIDATTMMFIIPAYRQTFRSKKFDEYKNRYRRLIHLSTMHINWAFEYIPKLFFGLSLIFNPIFIYLNISDSRKVLGKYRFVLLAFSIFNSIYSIVEFAIPVAVYGRDQIVLVYLAEGPFEKNIFLGQLAVSIRCGFISLSYGILTIHFVYRYFALFDPKTNDKLTSKSGIFYLFLFFLSHGVVWTSICEFMLYSTTEARERVKDTFQERYDTDISEVSFINIMWKSSDKSSMIRCYTAIIILTLISAVSISLYCTLGYKIVRKLHSAKTISNNTKKLHRQLFKTLVIQTLIPLVISFMPCMVAWFLPFLGLDIWNYGNIGVVALSAFPFLDALAIILLLPVYRNRFKVSTTRDTSIRTISR</sequence>
<evidence type="ECO:0000313" key="20">
    <source>
        <dbReference type="EMBL" id="CAI5451909.1"/>
    </source>
</evidence>
<name>A0A9P1IVP7_9PELO</name>
<reference evidence="20" key="1">
    <citation type="submission" date="2022-11" db="EMBL/GenBank/DDBJ databases">
        <authorList>
            <person name="Kikuchi T."/>
        </authorList>
    </citation>
    <scope>NUCLEOTIDE SEQUENCE</scope>
    <source>
        <strain evidence="20">PS1010</strain>
    </source>
</reference>
<dbReference type="SUPFAM" id="SSF81321">
    <property type="entry name" value="Family A G protein-coupled receptor-like"/>
    <property type="match status" value="2"/>
</dbReference>